<evidence type="ECO:0000313" key="3">
    <source>
        <dbReference type="Proteomes" id="UP000019478"/>
    </source>
</evidence>
<reference evidence="2 3" key="1">
    <citation type="submission" date="2013-03" db="EMBL/GenBank/DDBJ databases">
        <title>The Genome Sequence of Capronia epimyces CBS 606.96.</title>
        <authorList>
            <consortium name="The Broad Institute Genomics Platform"/>
            <person name="Cuomo C."/>
            <person name="de Hoog S."/>
            <person name="Gorbushina A."/>
            <person name="Walker B."/>
            <person name="Young S.K."/>
            <person name="Zeng Q."/>
            <person name="Gargeya S."/>
            <person name="Fitzgerald M."/>
            <person name="Haas B."/>
            <person name="Abouelleil A."/>
            <person name="Allen A.W."/>
            <person name="Alvarado L."/>
            <person name="Arachchi H.M."/>
            <person name="Berlin A.M."/>
            <person name="Chapman S.B."/>
            <person name="Gainer-Dewar J."/>
            <person name="Goldberg J."/>
            <person name="Griggs A."/>
            <person name="Gujja S."/>
            <person name="Hansen M."/>
            <person name="Howarth C."/>
            <person name="Imamovic A."/>
            <person name="Ireland A."/>
            <person name="Larimer J."/>
            <person name="McCowan C."/>
            <person name="Murphy C."/>
            <person name="Pearson M."/>
            <person name="Poon T.W."/>
            <person name="Priest M."/>
            <person name="Roberts A."/>
            <person name="Saif S."/>
            <person name="Shea T."/>
            <person name="Sisk P."/>
            <person name="Sykes S."/>
            <person name="Wortman J."/>
            <person name="Nusbaum C."/>
            <person name="Birren B."/>
        </authorList>
    </citation>
    <scope>NUCLEOTIDE SEQUENCE [LARGE SCALE GENOMIC DNA]</scope>
    <source>
        <strain evidence="2 3">CBS 606.96</strain>
    </source>
</reference>
<dbReference type="AlphaFoldDB" id="W9YIF3"/>
<accession>W9YIF3</accession>
<dbReference type="Proteomes" id="UP000019478">
    <property type="component" value="Unassembled WGS sequence"/>
</dbReference>
<dbReference type="GeneID" id="19166627"/>
<comment type="caution">
    <text evidence="2">The sequence shown here is derived from an EMBL/GenBank/DDBJ whole genome shotgun (WGS) entry which is preliminary data.</text>
</comment>
<dbReference type="RefSeq" id="XP_007730827.1">
    <property type="nucleotide sequence ID" value="XM_007732637.1"/>
</dbReference>
<gene>
    <name evidence="2" type="ORF">A1O3_02497</name>
</gene>
<organism evidence="2 3">
    <name type="scientific">Capronia epimyces CBS 606.96</name>
    <dbReference type="NCBI Taxonomy" id="1182542"/>
    <lineage>
        <taxon>Eukaryota</taxon>
        <taxon>Fungi</taxon>
        <taxon>Dikarya</taxon>
        <taxon>Ascomycota</taxon>
        <taxon>Pezizomycotina</taxon>
        <taxon>Eurotiomycetes</taxon>
        <taxon>Chaetothyriomycetidae</taxon>
        <taxon>Chaetothyriales</taxon>
        <taxon>Herpotrichiellaceae</taxon>
        <taxon>Capronia</taxon>
    </lineage>
</organism>
<evidence type="ECO:0000256" key="1">
    <source>
        <dbReference type="SAM" id="MobiDB-lite"/>
    </source>
</evidence>
<keyword evidence="3" id="KW-1185">Reference proteome</keyword>
<protein>
    <submittedName>
        <fullName evidence="2">Uncharacterized protein</fullName>
    </submittedName>
</protein>
<feature type="region of interest" description="Disordered" evidence="1">
    <location>
        <begin position="87"/>
        <end position="109"/>
    </location>
</feature>
<dbReference type="EMBL" id="AMGY01000002">
    <property type="protein sequence ID" value="EXJ89430.1"/>
    <property type="molecule type" value="Genomic_DNA"/>
</dbReference>
<proteinExistence type="predicted"/>
<name>W9YIF3_9EURO</name>
<sequence>MQLHHPEDLTDDGLQCSNASSNEFIYNPDMQPYGLLDWQRSRSPPRAHRASFTSGVSLREIASSSSSSSEHQGLVLSSAFPVREPDKHDFVEKQPPPSQSQSQSQSGQTIDVAFRQKVEDMVQELLRFYHVGLSLKLLQEDRELHSKLSALQRHFAMVKIHPPQGRIENSLPSPNSSVFSEGTTGNGNAIASVSKAATFSVTGEDY</sequence>
<dbReference type="HOGENOM" id="CLU_1331793_0_0_1"/>
<evidence type="ECO:0000313" key="2">
    <source>
        <dbReference type="EMBL" id="EXJ89430.1"/>
    </source>
</evidence>